<dbReference type="Proteomes" id="UP001165082">
    <property type="component" value="Unassembled WGS sequence"/>
</dbReference>
<feature type="compositionally biased region" description="Basic and acidic residues" evidence="1">
    <location>
        <begin position="167"/>
        <end position="182"/>
    </location>
</feature>
<dbReference type="OrthoDB" id="10531405at2759"/>
<evidence type="ECO:0000313" key="3">
    <source>
        <dbReference type="Proteomes" id="UP001165082"/>
    </source>
</evidence>
<gene>
    <name evidence="2" type="ORF">TrRE_jg9062</name>
</gene>
<sequence>MEPSFFSPTQLLLQDAHEMRRQMRAQEARWWNLASQTARHRARSRDLQRARQQNALEQALTPATNESHSTSILYRSDGNGNEWESKVEKKSDSHGNVKTYVTDTVTDNATGKKKTRKRQKHVLKGDSDAEVLQRFKGGDEETWTEAWEKGGLGDRMEGGTNLLTAIEAEKMEGGEVEKKEEQSTPLKRTKKTKTKTKTKKKVLLEDASDDESEESSASTSTSTSSLSTSRSSALPNDWMVPVTENE</sequence>
<feature type="region of interest" description="Disordered" evidence="1">
    <location>
        <begin position="57"/>
        <end position="95"/>
    </location>
</feature>
<feature type="compositionally biased region" description="Basic residues" evidence="1">
    <location>
        <begin position="187"/>
        <end position="201"/>
    </location>
</feature>
<evidence type="ECO:0000256" key="1">
    <source>
        <dbReference type="SAM" id="MobiDB-lite"/>
    </source>
</evidence>
<evidence type="ECO:0000313" key="2">
    <source>
        <dbReference type="EMBL" id="GMH53147.1"/>
    </source>
</evidence>
<accession>A0A9W7DSH2</accession>
<protein>
    <submittedName>
        <fullName evidence="2">Uncharacterized protein</fullName>
    </submittedName>
</protein>
<proteinExistence type="predicted"/>
<keyword evidence="3" id="KW-1185">Reference proteome</keyword>
<feature type="compositionally biased region" description="Polar residues" evidence="1">
    <location>
        <begin position="57"/>
        <end position="73"/>
    </location>
</feature>
<name>A0A9W7DSH2_9STRA</name>
<feature type="compositionally biased region" description="Low complexity" evidence="1">
    <location>
        <begin position="215"/>
        <end position="234"/>
    </location>
</feature>
<feature type="compositionally biased region" description="Basic and acidic residues" evidence="1">
    <location>
        <begin position="83"/>
        <end position="95"/>
    </location>
</feature>
<comment type="caution">
    <text evidence="2">The sequence shown here is derived from an EMBL/GenBank/DDBJ whole genome shotgun (WGS) entry which is preliminary data.</text>
</comment>
<reference evidence="2" key="1">
    <citation type="submission" date="2022-07" db="EMBL/GenBank/DDBJ databases">
        <title>Genome analysis of Parmales, a sister group of diatoms, reveals the evolutionary specialization of diatoms from phago-mixotrophs to photoautotrophs.</title>
        <authorList>
            <person name="Ban H."/>
            <person name="Sato S."/>
            <person name="Yoshikawa S."/>
            <person name="Kazumasa Y."/>
            <person name="Nakamura Y."/>
            <person name="Ichinomiya M."/>
            <person name="Saitoh K."/>
            <person name="Sato N."/>
            <person name="Blanc-Mathieu R."/>
            <person name="Endo H."/>
            <person name="Kuwata A."/>
            <person name="Ogata H."/>
        </authorList>
    </citation>
    <scope>NUCLEOTIDE SEQUENCE</scope>
</reference>
<dbReference type="AlphaFoldDB" id="A0A9W7DSH2"/>
<organism evidence="2 3">
    <name type="scientific">Triparma retinervis</name>
    <dbReference type="NCBI Taxonomy" id="2557542"/>
    <lineage>
        <taxon>Eukaryota</taxon>
        <taxon>Sar</taxon>
        <taxon>Stramenopiles</taxon>
        <taxon>Ochrophyta</taxon>
        <taxon>Bolidophyceae</taxon>
        <taxon>Parmales</taxon>
        <taxon>Triparmaceae</taxon>
        <taxon>Triparma</taxon>
    </lineage>
</organism>
<dbReference type="EMBL" id="BRXZ01000760">
    <property type="protein sequence ID" value="GMH53147.1"/>
    <property type="molecule type" value="Genomic_DNA"/>
</dbReference>
<feature type="region of interest" description="Disordered" evidence="1">
    <location>
        <begin position="165"/>
        <end position="246"/>
    </location>
</feature>